<name>Q0F1I1_9PROT</name>
<evidence type="ECO:0000313" key="3">
    <source>
        <dbReference type="Proteomes" id="UP000005297"/>
    </source>
</evidence>
<protein>
    <submittedName>
        <fullName evidence="2">Uncharacterized protein</fullName>
    </submittedName>
</protein>
<organism evidence="2 3">
    <name type="scientific">Mariprofundus ferrooxydans PV-1</name>
    <dbReference type="NCBI Taxonomy" id="314345"/>
    <lineage>
        <taxon>Bacteria</taxon>
        <taxon>Pseudomonadati</taxon>
        <taxon>Pseudomonadota</taxon>
        <taxon>Candidatius Mariprofundia</taxon>
        <taxon>Mariprofundales</taxon>
        <taxon>Mariprofundaceae</taxon>
        <taxon>Mariprofundus</taxon>
    </lineage>
</organism>
<keyword evidence="3" id="KW-1185">Reference proteome</keyword>
<dbReference type="AlphaFoldDB" id="Q0F1I1"/>
<dbReference type="eggNOG" id="COG0582">
    <property type="taxonomic scope" value="Bacteria"/>
</dbReference>
<dbReference type="HOGENOM" id="CLU_354428_0_0_0"/>
<evidence type="ECO:0000313" key="2">
    <source>
        <dbReference type="EMBL" id="EAU55210.1"/>
    </source>
</evidence>
<evidence type="ECO:0000256" key="1">
    <source>
        <dbReference type="SAM" id="MobiDB-lite"/>
    </source>
</evidence>
<dbReference type="InParanoid" id="Q0F1I1"/>
<proteinExistence type="predicted"/>
<feature type="compositionally biased region" description="Polar residues" evidence="1">
    <location>
        <begin position="214"/>
        <end position="223"/>
    </location>
</feature>
<comment type="caution">
    <text evidence="2">The sequence shown here is derived from an EMBL/GenBank/DDBJ whole genome shotgun (WGS) entry which is preliminary data.</text>
</comment>
<gene>
    <name evidence="2" type="ORF">SPV1_10776</name>
</gene>
<reference evidence="2 3" key="1">
    <citation type="submission" date="2006-09" db="EMBL/GenBank/DDBJ databases">
        <authorList>
            <person name="Emerson D."/>
            <person name="Ferriera S."/>
            <person name="Johnson J."/>
            <person name="Kravitz S."/>
            <person name="Halpern A."/>
            <person name="Remington K."/>
            <person name="Beeson K."/>
            <person name="Tran B."/>
            <person name="Rogers Y.-H."/>
            <person name="Friedman R."/>
            <person name="Venter J.C."/>
        </authorList>
    </citation>
    <scope>NUCLEOTIDE SEQUENCE [LARGE SCALE GENOMIC DNA]</scope>
    <source>
        <strain evidence="2 3">PV-1</strain>
    </source>
</reference>
<dbReference type="Proteomes" id="UP000005297">
    <property type="component" value="Unassembled WGS sequence"/>
</dbReference>
<feature type="region of interest" description="Disordered" evidence="1">
    <location>
        <begin position="193"/>
        <end position="223"/>
    </location>
</feature>
<dbReference type="EMBL" id="AATS01000003">
    <property type="protein sequence ID" value="EAU55210.1"/>
    <property type="molecule type" value="Genomic_DNA"/>
</dbReference>
<dbReference type="RefSeq" id="WP_009849673.1">
    <property type="nucleotide sequence ID" value="NZ_DS022294.1"/>
</dbReference>
<sequence length="784" mass="88630">MQLNPNLIAYIEAPEELNEAHFIIPRLIRVLDHVNKIANLDKLPELSSIPLWLQSCQNALQAQAAQGTNIESIDSLRGLYEKHQAYVTLSYVPRDHNLLTKHDILLAHLFVANASCHRLEDKGSVFKSSRKSAFTFARSIIKSTHIHELEQLPDTITSTEDYLSHLIELNDCPRVTSFIVFIRYALGIRKGVTREGGDGHRKHPARDREPVSENPDSGQPVVSGTITKLPMYGPVKEKELDRSGLSIGEFTYPLEITEVSFSDDKPLDGRTSADHIIRSKNVHKNMAMSNQMLISRWANLSMYEASCAAKCITTLYRSRITHKDQERQNELIELAALLAIMFWFSAPLEKAIRTVGYRIEPKSPTEAVTFVLSPQPFLLIKTAQPHYTSQVRKYSKLDIATHLQLTTGISVEQIIATYFQSIHCRKKLFSGTVEDYKGKVSGFLSSVNNQYGCRLTVGRLSSFMFEAIAGAANSEVTTGMLITGKACFVGATPIYYTATDSERLHSLYQKTCLHIAKNTQFEFQSEKRSPLCLKPFYPDKRMHGARLRPTKSEVSALCEKLKQDVLRAGKEDVIARHNAMSIYTAAFIHFSTGYRAVGDPSFKLDEVDFMEGFAVVSDKDSDDKYHSRLVWIPEGCLEQIKVYRSQLHKLLEYASVCLPAVYQKLSEELLGAIEKDNKDKKSLPGFFLIVDENITTLTPKLYETFFPSEYPFPANAHRHFIRSNLLEMGCPGDVINAFMGHWERGQEPWAKFSSMSPIDYKVTLAKHITKLLGDCGWETMVYFP</sequence>
<dbReference type="OrthoDB" id="5404753at2"/>
<accession>Q0F1I1</accession>